<dbReference type="SUPFAM" id="SSF48056">
    <property type="entry name" value="Di-copper centre-containing domain"/>
    <property type="match status" value="1"/>
</dbReference>
<evidence type="ECO:0000256" key="1">
    <source>
        <dbReference type="ARBA" id="ARBA00022723"/>
    </source>
</evidence>
<dbReference type="InterPro" id="IPR002227">
    <property type="entry name" value="Tyrosinase_Cu-bd"/>
</dbReference>
<feature type="domain" description="Tyrosinase copper-binding" evidence="4">
    <location>
        <begin position="71"/>
        <end position="286"/>
    </location>
</feature>
<evidence type="ECO:0000313" key="5">
    <source>
        <dbReference type="EMBL" id="KAF5310740.1"/>
    </source>
</evidence>
<dbReference type="OrthoDB" id="6132182at2759"/>
<keyword evidence="1" id="KW-0479">Metal-binding</keyword>
<evidence type="ECO:0000256" key="2">
    <source>
        <dbReference type="ARBA" id="ARBA00023002"/>
    </source>
</evidence>
<dbReference type="PANTHER" id="PTHR11474:SF125">
    <property type="entry name" value="N-ACETYL-6-HYDROXYTRYPTOPHAN OXIDASE IVOB-RELATED"/>
    <property type="match status" value="1"/>
</dbReference>
<accession>A0A8H5ATU2</accession>
<dbReference type="GO" id="GO:0016491">
    <property type="term" value="F:oxidoreductase activity"/>
    <property type="evidence" value="ECO:0007669"/>
    <property type="project" value="UniProtKB-KW"/>
</dbReference>
<dbReference type="InterPro" id="IPR008922">
    <property type="entry name" value="Di-copper_centre_dom_sf"/>
</dbReference>
<evidence type="ECO:0000259" key="4">
    <source>
        <dbReference type="Pfam" id="PF00264"/>
    </source>
</evidence>
<dbReference type="AlphaFoldDB" id="A0A8H5ATU2"/>
<keyword evidence="3" id="KW-0732">Signal</keyword>
<dbReference type="Pfam" id="PF00264">
    <property type="entry name" value="Tyrosinase"/>
    <property type="match status" value="1"/>
</dbReference>
<dbReference type="Gene3D" id="1.10.1280.10">
    <property type="entry name" value="Di-copper center containing domain from catechol oxidase"/>
    <property type="match status" value="1"/>
</dbReference>
<dbReference type="PANTHER" id="PTHR11474">
    <property type="entry name" value="TYROSINASE FAMILY MEMBER"/>
    <property type="match status" value="1"/>
</dbReference>
<keyword evidence="6" id="KW-1185">Reference proteome</keyword>
<sequence>MLSPTSFLFAIVYFVNSLSSVLGRRYPCDDLLVRKEWRNMFPNEKQDYIKAVKCMQTNPAVNPVYPEAKTRFDEFQAHYMKHTDNVLNLGQFLPWHRHFIRTYEKALRTECGYQGANPYWNWSQDADTNKSISAAPVFDPVNGFGGDGVPGTYNLPSTKLSDNKIIPSTFRGCVRNGPFANYTLNLGPGKLATRHCLTRGITNSGRKYLNSTSVAAITKVATYDAFRAQLEGQAGTSNVKMFEAGQGAVGGEMGNAYSSPGGKYFTNPLFYLHLANVDRIWWNWQQLVPGSRFFEISGPASRVPPVHAVGVDYVLDMGSLGLSVPIRDTLDLWSKPNCYTYL</sequence>
<name>A0A8H5ATU2_9AGAR</name>
<evidence type="ECO:0000313" key="6">
    <source>
        <dbReference type="Proteomes" id="UP000567179"/>
    </source>
</evidence>
<protein>
    <recommendedName>
        <fullName evidence="4">Tyrosinase copper-binding domain-containing protein</fullName>
    </recommendedName>
</protein>
<dbReference type="EMBL" id="JAACJJ010000057">
    <property type="protein sequence ID" value="KAF5310740.1"/>
    <property type="molecule type" value="Genomic_DNA"/>
</dbReference>
<feature type="signal peptide" evidence="3">
    <location>
        <begin position="1"/>
        <end position="23"/>
    </location>
</feature>
<dbReference type="GO" id="GO:0046872">
    <property type="term" value="F:metal ion binding"/>
    <property type="evidence" value="ECO:0007669"/>
    <property type="project" value="UniProtKB-KW"/>
</dbReference>
<gene>
    <name evidence="5" type="ORF">D9619_007788</name>
</gene>
<evidence type="ECO:0000256" key="3">
    <source>
        <dbReference type="SAM" id="SignalP"/>
    </source>
</evidence>
<reference evidence="5 6" key="1">
    <citation type="journal article" date="2020" name="ISME J.">
        <title>Uncovering the hidden diversity of litter-decomposition mechanisms in mushroom-forming fungi.</title>
        <authorList>
            <person name="Floudas D."/>
            <person name="Bentzer J."/>
            <person name="Ahren D."/>
            <person name="Johansson T."/>
            <person name="Persson P."/>
            <person name="Tunlid A."/>
        </authorList>
    </citation>
    <scope>NUCLEOTIDE SEQUENCE [LARGE SCALE GENOMIC DNA]</scope>
    <source>
        <strain evidence="5 6">CBS 101986</strain>
    </source>
</reference>
<comment type="caution">
    <text evidence="5">The sequence shown here is derived from an EMBL/GenBank/DDBJ whole genome shotgun (WGS) entry which is preliminary data.</text>
</comment>
<organism evidence="5 6">
    <name type="scientific">Psilocybe cf. subviscida</name>
    <dbReference type="NCBI Taxonomy" id="2480587"/>
    <lineage>
        <taxon>Eukaryota</taxon>
        <taxon>Fungi</taxon>
        <taxon>Dikarya</taxon>
        <taxon>Basidiomycota</taxon>
        <taxon>Agaricomycotina</taxon>
        <taxon>Agaricomycetes</taxon>
        <taxon>Agaricomycetidae</taxon>
        <taxon>Agaricales</taxon>
        <taxon>Agaricineae</taxon>
        <taxon>Strophariaceae</taxon>
        <taxon>Psilocybe</taxon>
    </lineage>
</organism>
<keyword evidence="2" id="KW-0560">Oxidoreductase</keyword>
<proteinExistence type="predicted"/>
<dbReference type="Proteomes" id="UP000567179">
    <property type="component" value="Unassembled WGS sequence"/>
</dbReference>
<feature type="chain" id="PRO_5034240832" description="Tyrosinase copper-binding domain-containing protein" evidence="3">
    <location>
        <begin position="24"/>
        <end position="342"/>
    </location>
</feature>
<dbReference type="InterPro" id="IPR050316">
    <property type="entry name" value="Tyrosinase/Hemocyanin"/>
</dbReference>
<dbReference type="PRINTS" id="PR00092">
    <property type="entry name" value="TYROSINASE"/>
</dbReference>